<dbReference type="RefSeq" id="WP_012780286.1">
    <property type="nucleotide sequence ID" value="NC_013061.1"/>
</dbReference>
<feature type="region of interest" description="Disordered" evidence="1">
    <location>
        <begin position="4331"/>
        <end position="4352"/>
    </location>
</feature>
<dbReference type="InterPro" id="IPR051172">
    <property type="entry name" value="Chlamydia_OmcB"/>
</dbReference>
<dbReference type="PANTHER" id="PTHR34819:SF3">
    <property type="entry name" value="CELL SURFACE PROTEIN"/>
    <property type="match status" value="1"/>
</dbReference>
<feature type="region of interest" description="Disordered" evidence="1">
    <location>
        <begin position="199"/>
        <end position="219"/>
    </location>
</feature>
<evidence type="ECO:0000313" key="5">
    <source>
        <dbReference type="EMBL" id="ACU02333.1"/>
    </source>
</evidence>
<feature type="domain" description="DUF7507" evidence="4">
    <location>
        <begin position="4245"/>
        <end position="4342"/>
    </location>
</feature>
<feature type="domain" description="DUF7507" evidence="4">
    <location>
        <begin position="2751"/>
        <end position="2834"/>
    </location>
</feature>
<dbReference type="KEGG" id="phe:Phep_0107"/>
<accession>C6XY66</accession>
<name>C6XY66_PEDHD</name>
<feature type="domain" description="DUF11" evidence="3">
    <location>
        <begin position="1972"/>
        <end position="2080"/>
    </location>
</feature>
<dbReference type="SUPFAM" id="SSF49899">
    <property type="entry name" value="Concanavalin A-like lectins/glucanases"/>
    <property type="match status" value="1"/>
</dbReference>
<feature type="region of interest" description="Disordered" evidence="1">
    <location>
        <begin position="4210"/>
        <end position="4233"/>
    </location>
</feature>
<dbReference type="Pfam" id="PF24346">
    <property type="entry name" value="DUF7507"/>
    <property type="match status" value="10"/>
</dbReference>
<dbReference type="NCBIfam" id="TIGR01451">
    <property type="entry name" value="B_ant_repeat"/>
    <property type="match status" value="25"/>
</dbReference>
<feature type="domain" description="DUF7507" evidence="4">
    <location>
        <begin position="4599"/>
        <end position="4693"/>
    </location>
</feature>
<dbReference type="STRING" id="485917.Phep_0107"/>
<feature type="domain" description="DUF7507" evidence="4">
    <location>
        <begin position="4003"/>
        <end position="4100"/>
    </location>
</feature>
<feature type="domain" description="DUF7507" evidence="4">
    <location>
        <begin position="4124"/>
        <end position="4221"/>
    </location>
</feature>
<dbReference type="OrthoDB" id="5726170at2"/>
<dbReference type="InterPro" id="IPR013783">
    <property type="entry name" value="Ig-like_fold"/>
</dbReference>
<feature type="domain" description="DUF7507" evidence="4">
    <location>
        <begin position="3765"/>
        <end position="3861"/>
    </location>
</feature>
<feature type="domain" description="DUF11" evidence="3">
    <location>
        <begin position="3395"/>
        <end position="3503"/>
    </location>
</feature>
<feature type="compositionally biased region" description="Polar residues" evidence="1">
    <location>
        <begin position="199"/>
        <end position="218"/>
    </location>
</feature>
<dbReference type="EMBL" id="CP001681">
    <property type="protein sequence ID" value="ACU02333.1"/>
    <property type="molecule type" value="Genomic_DNA"/>
</dbReference>
<feature type="domain" description="DUF7507" evidence="4">
    <location>
        <begin position="3882"/>
        <end position="3979"/>
    </location>
</feature>
<proteinExistence type="predicted"/>
<feature type="domain" description="DUF11" evidence="3">
    <location>
        <begin position="3014"/>
        <end position="3116"/>
    </location>
</feature>
<feature type="domain" description="DUF7507" evidence="4">
    <location>
        <begin position="3648"/>
        <end position="3745"/>
    </location>
</feature>
<dbReference type="PANTHER" id="PTHR34819">
    <property type="entry name" value="LARGE CYSTEINE-RICH PERIPLASMIC PROTEIN OMCB"/>
    <property type="match status" value="1"/>
</dbReference>
<protein>
    <submittedName>
        <fullName evidence="5">Conserved repeat domain protein</fullName>
    </submittedName>
</protein>
<dbReference type="InterPro" id="IPR026341">
    <property type="entry name" value="T9SS_type_B"/>
</dbReference>
<dbReference type="eggNOG" id="COG4932">
    <property type="taxonomic scope" value="Bacteria"/>
</dbReference>
<dbReference type="GO" id="GO:0004553">
    <property type="term" value="F:hydrolase activity, hydrolyzing O-glycosyl compounds"/>
    <property type="evidence" value="ECO:0007669"/>
    <property type="project" value="UniProtKB-ARBA"/>
</dbReference>
<dbReference type="InterPro" id="IPR047589">
    <property type="entry name" value="DUF11_rpt"/>
</dbReference>
<evidence type="ECO:0000313" key="6">
    <source>
        <dbReference type="Proteomes" id="UP000000852"/>
    </source>
</evidence>
<feature type="domain" description="DUF11" evidence="3">
    <location>
        <begin position="1199"/>
        <end position="1318"/>
    </location>
</feature>
<feature type="domain" description="DUF7507" evidence="4">
    <location>
        <begin position="4366"/>
        <end position="4463"/>
    </location>
</feature>
<reference evidence="5 6" key="1">
    <citation type="journal article" date="2009" name="Stand. Genomic Sci.">
        <title>Complete genome sequence of Pedobacter heparinus type strain (HIM 762-3).</title>
        <authorList>
            <person name="Han C."/>
            <person name="Spring S."/>
            <person name="Lapidus A."/>
            <person name="Del Rio T.G."/>
            <person name="Tice H."/>
            <person name="Copeland A."/>
            <person name="Cheng J.F."/>
            <person name="Lucas S."/>
            <person name="Chen F."/>
            <person name="Nolan M."/>
            <person name="Bruce D."/>
            <person name="Goodwin L."/>
            <person name="Pitluck S."/>
            <person name="Ivanova N."/>
            <person name="Mavromatis K."/>
            <person name="Mikhailova N."/>
            <person name="Pati A."/>
            <person name="Chen A."/>
            <person name="Palaniappan K."/>
            <person name="Land M."/>
            <person name="Hauser L."/>
            <person name="Chang Y.J."/>
            <person name="Jeffries C.C."/>
            <person name="Saunders E."/>
            <person name="Chertkov O."/>
            <person name="Brettin T."/>
            <person name="Goker M."/>
            <person name="Rohde M."/>
            <person name="Bristow J."/>
            <person name="Eisen J.A."/>
            <person name="Markowitz V."/>
            <person name="Hugenholtz P."/>
            <person name="Kyrpides N.C."/>
            <person name="Klenk H.P."/>
            <person name="Detter J.C."/>
        </authorList>
    </citation>
    <scope>NUCLEOTIDE SEQUENCE [LARGE SCALE GENOMIC DNA]</scope>
    <source>
        <strain evidence="6">ATCC 13125 / DSM 2366 / CIP 104194 / JCM 7457 / NBRC 12017 / NCIMB 9290 / NRRL B-14731 / HIM 762-3</strain>
    </source>
</reference>
<feature type="domain" description="DUF11" evidence="3">
    <location>
        <begin position="1326"/>
        <end position="1443"/>
    </location>
</feature>
<feature type="domain" description="DUF11" evidence="3">
    <location>
        <begin position="2878"/>
        <end position="3004"/>
    </location>
</feature>
<feature type="domain" description="DUF11" evidence="3">
    <location>
        <begin position="950"/>
        <end position="1062"/>
    </location>
</feature>
<feature type="domain" description="DUF11" evidence="3">
    <location>
        <begin position="2234"/>
        <end position="2335"/>
    </location>
</feature>
<feature type="signal peptide" evidence="2">
    <location>
        <begin position="1"/>
        <end position="21"/>
    </location>
</feature>
<dbReference type="NCBIfam" id="TIGR04131">
    <property type="entry name" value="Bac_Flav_CTERM"/>
    <property type="match status" value="1"/>
</dbReference>
<feature type="domain" description="DUF11" evidence="3">
    <location>
        <begin position="1454"/>
        <end position="1576"/>
    </location>
</feature>
<sequence>MNKRLLIFFIAQFFICTTGFAQFTLSENFKGSTANGIVLGGSPSASLTSGGVDPVNQGYLRLTKDALDQRGYAYIDKAFPSTLGVLLDFEYKTWHSVTNEGADGIVVFLFDGSITQSNFRLGGTGAGLGYAPRGDKNEAGLGGAYLGIGIDEYGNFSSNYGTVGAATDRAASPLTLGRRINSITLRGRESDAYRLLATTTPTASSQIQHTPTSGSRPNDATFYRRVQVEIKPNANGKYDIIVRWAISPGGALTQQFSYSLVDQSGVSYAPPATLKLGFTSATGGSLNNHEIRNLTVTTPGNIRVGKRADKDVLRTIPAGTSANQVTYTVEVVNDNSVALNNIEFKDRLTDVNGTLIPLSAFNIGTVSFTGFLAGTTVNKSTTANEIAGSLNMAAGATGKITVTGTLNAVPAGNTLRNTASINPTDITDLDPDNNIAEVNTPVLAEDVDLTIAKTAAVPCLSTSGNDFNVVVSNVGAVATTAINKIVVTKTYPTSYTFTNLSNPNWTLGTRETSGSNYIYKYTYTGGTLASGASTSPISYRITVPTAVSTYADVAQVSYLNSSNANIEVTANQGNNSTSNTIATVSAKPAVADKVTYCLNATATALSATPTNGNTLLWFRTKGGVSSINAPVPSTATAGNTSYFVKQTNGSCESDYAEIVVTVQAAVNAGGIGSNQTICNGATPAALTSSTAGSGGTAGSGTAYRWERSVDGGATWTPIVGATASTYAPAALTATTQFRRVYISTLNGVACESVTGPVTITVQDITGAGSIGTDQTICTGTIPAAFTSVTNGSGSAGAAISYKWESSTNGTLWTAISNATSATYTPTAALTVTTQFRRTAISTLNSMACSSVPSNVVTVTVNQNPSVANAGADAEQFNSGVFTLQGNAPAVGTGMWSVVAPGTATFQDPSNRNTTVTIAENTSAILRWTISNGPCAVSVDDVKITYTKRTDLQVTKTIDKTTPKVGDNVTFTITAKNNGPSNATAVKVADALKAGYTFISSSSANYASSNGEWLIGSLENGLSQTLTIIARVNANAIAADYANVATISGAETDPDGSNNTSTLNTIVPVPSSDIEINKTATPKPAIAGQALTYTITLKNNGPSTLRTSDVFALTENLPAGYTASSFTASAGTFNPATGNWNGLTLATGQQATLTIAGAVTATASGTLSNTVSVAVPATISDPDISNNSKTDNTVISRLLDLGITKTSAPKPVIAGSNLTYTITLSNNGPASLLATDVVKLNENFPAGYTASTFTPSTGTFDKNTGNWTGLNLTQGQTATLTIAGTVAANAVGTLSNTVSLVAPTGTTDNNTTNNSATETTAINRSVDFEITKTATPKPAVAGEALTYTVTVSNKGVSAMNAADVLKVTDALPAGFTASSYNASTGTYNAASGNWTGLTLASGQSASFTITGRVAASATGNLVNKAVLTVPAGITDPTGANNEATDNTVISVKPALAITKSGASGLTAGSAVNYTLKIVNTGSSDAINAAINDAVPTSVQNVTWTATPNGAATIVSGGSGTGNTVAVGANIPAGNANNYINVNISGTLSPAATGSITNTASVVPAEPQGSGSNSSVNANVTSSSGIVISKAGASSASAGDAITYKIEMGNNGPSNATAVQVADLVPAALSNVSWTSQTQGGASITSGATGSGNTINLIANVPAGIQHKVILNVTGTIKPDYTGAITNTVVATPQETGSSPVSAQAVTSINSKPVFTIVKSGPATVIAGNTIVYTITVRNTGPSNSLNTVITDDIPSGITNVTWTSSVTDGVASITSGASGTGNALSLTGNFNANSTVQVHVTGKVSSGLLGNVLNSATVTPAEAGVVPVTSGQVITSVQTKSGLTVAKNGPSSVISGTNITYTIEVGNTGPSDAMSARVTDLIPAEILNPVWSTATQGTAAIISGGTGSGNDLQTVVNVPAGAGNKVIVTITGKASASYSGAITNTAYVTATEQNSPSPQSSVTTTINRLPSVSVTKNGPSSIVAGAGINYSIDVTNTSTADAQNLEIKDLVPSEISAVSWTAVTAGSATVNGTASGTGNNIVLTGNIPAGAANKITLNISGKVSAAYSGTLSNTATATPAETGTAVKTSSVSTAVQKIPVLSIEKTGPANINAGQDISYTLKIKNNATANADLALITDNVPAAIQNVTWSATVAGDATISGTANGTGNAISLTGNIPAGTGNEILVIINGKVSPSANASLVNAATVTPAETGAAAKTSNTITTQVSKTPSVSLIKTGPATAKAGEVVTYIIDAVNTGPSNADNLAIADVVPAILTNVTWTAVANGISTLASTSGTGNLALTGNLNVGAANKIRITIIGTVPANQVNTTITNTARAIPAETGLTVSSNTISTVITNQSNISIVKSAPVAVNAGELVNYTLLVKNAGPSNALNATIADAVPAAIQNVSWTAVASGTANLTFGATGTGNAVNMRANLPAGDTNTVLVQITGKLNPAFSGTALSNTASVAPSETGNPVVNSNTTNTSVSKQADLRISKTGPASLFAGEQVTYTITLENQGPGDVTGAAISDLLPASIINTSWSVATQGTASTNVNNGTGNLNLSASLKAGGTDKVVVTLLGTVDPGYQGVNVTNTATATPPSGVTDPTPASAVVSTAITRKANVRMVKSGPANAKAGEEINYTLRITNQGPSSAIGTAIIDNLPAGIVAGSVTWTATATTGSSVSSASGTGNINLTADIAPVSGVIEVKIKALVSPSLTDGTSIANTATATVAVGITDPEPGNNTSTFNTVVDNDPNFTVAKSGPANANVGDHITYTILVKNTGPGDITEAFIVDNVPDDVEVLDWTATANGSAVISPGSSSSGTTNNVYTVADIPTGNNSILITINGIIKQSAGSSFTNKAEATSGVVKGSSVSTSVNRSTDIAVIKAGPQSASAGETVTYTLNVYNNGSVDVDNLVITDLVNTLLTDVSWTTTAMGSARVSSVPYGAGNTVQLTGNIAGGQGNFITVTINGKIPSNAALGPLSNTATVTLPSGVTDYNTANNTSQVSTAIISTPTLVLQKTGPATAAAGNQITYRIKVENTGPSDAAAVNIADVLPAELSGVQWLASAGGTAAGIIGTSSGNGNVAVNANIPAGSYITVDVTGTISADFSGTIKNTASAKIGSSPAVSSPEVSTVVSKLTNLTIAKSTASTLSAGEPIVYTIELGNNGPSNAIGAVLTDNIPATILDPTWSASVSGGALVTANGTGSGNTLSLTGNIPKGGKIYVTVNGTLAANATGSVSNTATITPSEPGNPPVVSSPAVAVVKQSPNLLLTKSAPTLSSGGSTITYALKLVNSGPSDALNTILTDAVPGNVANVSWTGTAANGASLLSGSMGTGNNVSLTANIPANGSVDVVISGTIDPLFNNTLVNTASASPSEPGIPAVQSTASTLVTPAVDFVVSKSGPARVSAGETINYQVIVRNNGPSTALNSVIADVVPAEIGNVTWTATAEGTTAILSAKQGTGNNIQVNANLPSAAADRIVIDISGTVAPSFNGTISNTASVTPAETGTAVTSGPVATAVSRQPVIKVTKGGPAILRSGNKISYLINIANEGTGDALDLAINDVAPLALANLSWTVENIGAATTSATSGTGDINIRADLPAGVANAVNIYVSGEIPAAFDGTILNSVTAQPSESGALSSTSAVATTVYRSSLTLVKTALNAVGKAGDVIDYELSISNTGTSALTGLVIEDAGADAGSITPASIATLAAGATVKATARHTLSQADVDLGKFSNSASVFAKAPDASEVSDISGNTAGDDLPTVVQIMPVPAVRLVKKVNGGVPNQAGQAINYDLTVKNTGNVTLNNLLVTDANAVISGSPISQLAPGATAVVTASHVLTQADVDAGTYINTAEVTASPAIGANVSDKSGTEETNDEPTVSTIVPSGSISLTKAANNTGTKAGDVVNYTLVVKNTGNITLSNVVVTDAGADAGSVLPASVAVLPPGATATLSARHTLTQSDIDNGSYSNQAAVSAQDTKGTIVSNPKSDDPATPAADDATVVSIVESGAITLTKVAGNTGSRAGDVINYTMVVKNTGNVTLSNIAVNDAGADAGSITPASLVSLAPGVSATVTARHTLTQAEVDNGTYSNQASVSGNTIKGSLVSNPKSDDPATPAADDATVIAIVPNGAMYLTKIADNTGSRAGDVINYTIVVKNTGNVTLSNIAVSDAGADAGSVSPASIAVLSPGATATVKAKHTLTQTEVDNGSYSNQASVVAKDPANTTVSNPKSDDPATPAADDATLSTIVPNGAMYLTKIADNTGSKAGDVINYTIVVKNTGNVTLSNIAVSDAGADAGSVSPASIAVLSPGATATVKAKHTLTQTEVDNGSYSNQASVVAKDPANTTVSNPKSDDPATPAADDATLSMIVPNGALHLTKVADNTGTKAGEVISYTIVVTNTGNVTLNNLVIRDPGANAGSVLPAVIANLAPGARATVTAKHTLTQAEVDYGSYSNQASVSGDTPKGATISNPGSDDPNTPAPNDATVISVTSSPAITLLKSGIVSSDANSITYSFTIKNTGNVTLSAITISDPKIGLTRTVSAPLAPGTSIVETAVYTLSQADKNAGTVSNSATVVARAPGGQTVSDVSGTAENNNTPTVTLVPQKPIIALVKTASFNGNKITYTFGIKNLGNVTLNTIELSDIKLGISNKAIVVTNGLLPDAAVVVTEVYTLTQADKDLGQVSNTATVQARGPSGAVVQDVSGTAEGNNTPTVIAVPKSPVAVDDKLETKANSPVVVAVLDNDDPGNSAFDQLTVEIVTQPRHGTVKVNTDGTITFTPNPGYTGSDSFQYRVKDAFGYYTNVATVTVNSNFFEIRVPNLFTPNGDGINDTFEIRGLNQYQDNELNIFNRWGNEVFKQKGYANTWTGEGLNEGTYYYILRVKRIGSNQYEVFKGYVTLVRAFKK</sequence>
<dbReference type="Pfam" id="PF01345">
    <property type="entry name" value="DUF11"/>
    <property type="match status" value="17"/>
</dbReference>
<organism evidence="5 6">
    <name type="scientific">Pedobacter heparinus (strain ATCC 13125 / DSM 2366 / CIP 104194 / JCM 7457 / NBRC 12017 / NCIMB 9290 / NRRL B-14731 / HIM 762-3)</name>
    <dbReference type="NCBI Taxonomy" id="485917"/>
    <lineage>
        <taxon>Bacteria</taxon>
        <taxon>Pseudomonadati</taxon>
        <taxon>Bacteroidota</taxon>
        <taxon>Sphingobacteriia</taxon>
        <taxon>Sphingobacteriales</taxon>
        <taxon>Sphingobacteriaceae</taxon>
        <taxon>Pedobacter</taxon>
    </lineage>
</organism>
<feature type="domain" description="DUF11" evidence="3">
    <location>
        <begin position="3139"/>
        <end position="3246"/>
    </location>
</feature>
<dbReference type="Gene3D" id="2.60.40.2700">
    <property type="match status" value="2"/>
</dbReference>
<feature type="domain" description="DUF11" evidence="3">
    <location>
        <begin position="2626"/>
        <end position="2744"/>
    </location>
</feature>
<evidence type="ECO:0000256" key="1">
    <source>
        <dbReference type="SAM" id="MobiDB-lite"/>
    </source>
</evidence>
<dbReference type="eggNOG" id="COG4719">
    <property type="taxonomic scope" value="Bacteria"/>
</dbReference>
<dbReference type="eggNOG" id="COG3405">
    <property type="taxonomic scope" value="Bacteria"/>
</dbReference>
<feature type="domain" description="DUF11" evidence="3">
    <location>
        <begin position="1720"/>
        <end position="1820"/>
    </location>
</feature>
<feature type="region of interest" description="Disordered" evidence="1">
    <location>
        <begin position="4447"/>
        <end position="4474"/>
    </location>
</feature>
<gene>
    <name evidence="5" type="ordered locus">Phep_0107</name>
</gene>
<evidence type="ECO:0000259" key="3">
    <source>
        <dbReference type="Pfam" id="PF01345"/>
    </source>
</evidence>
<dbReference type="GO" id="GO:0005975">
    <property type="term" value="P:carbohydrate metabolic process"/>
    <property type="evidence" value="ECO:0007669"/>
    <property type="project" value="UniProtKB-ARBA"/>
</dbReference>
<feature type="domain" description="DUF11" evidence="3">
    <location>
        <begin position="2488"/>
        <end position="2606"/>
    </location>
</feature>
<feature type="chain" id="PRO_5002974412" evidence="2">
    <location>
        <begin position="22"/>
        <end position="4896"/>
    </location>
</feature>
<evidence type="ECO:0000256" key="2">
    <source>
        <dbReference type="SAM" id="SignalP"/>
    </source>
</evidence>
<dbReference type="eggNOG" id="COG1361">
    <property type="taxonomic scope" value="Bacteria"/>
</dbReference>
<feature type="domain" description="DUF7507" evidence="4">
    <location>
        <begin position="4485"/>
        <end position="4579"/>
    </location>
</feature>
<dbReference type="InterPro" id="IPR001434">
    <property type="entry name" value="OmcB-like_DUF11"/>
</dbReference>
<keyword evidence="6" id="KW-1185">Reference proteome</keyword>
<keyword evidence="2" id="KW-0732">Signal</keyword>
<feature type="domain" description="DUF11" evidence="3">
    <location>
        <begin position="1588"/>
        <end position="1692"/>
    </location>
</feature>
<dbReference type="InterPro" id="IPR055354">
    <property type="entry name" value="DUF7507"/>
</dbReference>
<feature type="domain" description="DUF11" evidence="3">
    <location>
        <begin position="2358"/>
        <end position="2482"/>
    </location>
</feature>
<feature type="domain" description="DUF11" evidence="3">
    <location>
        <begin position="1846"/>
        <end position="1955"/>
    </location>
</feature>
<dbReference type="InterPro" id="IPR013320">
    <property type="entry name" value="ConA-like_dom_sf"/>
</dbReference>
<feature type="domain" description="DUF11" evidence="3">
    <location>
        <begin position="1072"/>
        <end position="1189"/>
    </location>
</feature>
<evidence type="ECO:0000259" key="4">
    <source>
        <dbReference type="Pfam" id="PF24346"/>
    </source>
</evidence>
<feature type="compositionally biased region" description="Polar residues" evidence="1">
    <location>
        <begin position="4460"/>
        <end position="4469"/>
    </location>
</feature>
<dbReference type="HOGENOM" id="CLU_223400_0_0_10"/>
<dbReference type="Proteomes" id="UP000000852">
    <property type="component" value="Chromosome"/>
</dbReference>
<dbReference type="Gene3D" id="2.60.40.10">
    <property type="entry name" value="Immunoglobulins"/>
    <property type="match status" value="4"/>
</dbReference>
<dbReference type="Pfam" id="PF17963">
    <property type="entry name" value="Big_9"/>
    <property type="match status" value="1"/>
</dbReference>
<dbReference type="Pfam" id="PF13585">
    <property type="entry name" value="CHU_C"/>
    <property type="match status" value="1"/>
</dbReference>